<evidence type="ECO:0000256" key="8">
    <source>
        <dbReference type="ARBA" id="ARBA00023224"/>
    </source>
</evidence>
<feature type="domain" description="G-protein coupled receptors family 1 profile" evidence="10">
    <location>
        <begin position="1"/>
        <end position="175"/>
    </location>
</feature>
<evidence type="ECO:0000256" key="3">
    <source>
        <dbReference type="ARBA" id="ARBA00022692"/>
    </source>
</evidence>
<evidence type="ECO:0000256" key="4">
    <source>
        <dbReference type="ARBA" id="ARBA00022989"/>
    </source>
</evidence>
<dbReference type="GO" id="GO:0005886">
    <property type="term" value="C:plasma membrane"/>
    <property type="evidence" value="ECO:0007669"/>
    <property type="project" value="TreeGrafter"/>
</dbReference>
<name>A0AAV2QV42_MEGNR</name>
<dbReference type="PRINTS" id="PR00237">
    <property type="entry name" value="GPCRRHODOPSN"/>
</dbReference>
<comment type="similarity">
    <text evidence="2">Belongs to the G-protein coupled receptor 1 family.</text>
</comment>
<feature type="transmembrane region" description="Helical" evidence="9">
    <location>
        <begin position="158"/>
        <end position="178"/>
    </location>
</feature>
<accession>A0AAV2QV42</accession>
<evidence type="ECO:0000256" key="6">
    <source>
        <dbReference type="ARBA" id="ARBA00023136"/>
    </source>
</evidence>
<dbReference type="PANTHER" id="PTHR45695">
    <property type="entry name" value="LEUCOKININ RECEPTOR-RELATED"/>
    <property type="match status" value="1"/>
</dbReference>
<evidence type="ECO:0000313" key="11">
    <source>
        <dbReference type="EMBL" id="CAL4103119.1"/>
    </source>
</evidence>
<dbReference type="Pfam" id="PF00001">
    <property type="entry name" value="7tm_1"/>
    <property type="match status" value="1"/>
</dbReference>
<feature type="transmembrane region" description="Helical" evidence="9">
    <location>
        <begin position="114"/>
        <end position="138"/>
    </location>
</feature>
<dbReference type="InterPro" id="IPR000276">
    <property type="entry name" value="GPCR_Rhodpsn"/>
</dbReference>
<keyword evidence="4 9" id="KW-1133">Transmembrane helix</keyword>
<keyword evidence="5" id="KW-0297">G-protein coupled receptor</keyword>
<dbReference type="SUPFAM" id="SSF81321">
    <property type="entry name" value="Family A G protein-coupled receptor-like"/>
    <property type="match status" value="1"/>
</dbReference>
<keyword evidence="3 9" id="KW-0812">Transmembrane</keyword>
<evidence type="ECO:0000256" key="5">
    <source>
        <dbReference type="ARBA" id="ARBA00023040"/>
    </source>
</evidence>
<dbReference type="InterPro" id="IPR017452">
    <property type="entry name" value="GPCR_Rhodpsn_7TM"/>
</dbReference>
<dbReference type="AlphaFoldDB" id="A0AAV2QV42"/>
<evidence type="ECO:0000256" key="7">
    <source>
        <dbReference type="ARBA" id="ARBA00023170"/>
    </source>
</evidence>
<proteinExistence type="inferred from homology"/>
<organism evidence="11 12">
    <name type="scientific">Meganyctiphanes norvegica</name>
    <name type="common">Northern krill</name>
    <name type="synonym">Thysanopoda norvegica</name>
    <dbReference type="NCBI Taxonomy" id="48144"/>
    <lineage>
        <taxon>Eukaryota</taxon>
        <taxon>Metazoa</taxon>
        <taxon>Ecdysozoa</taxon>
        <taxon>Arthropoda</taxon>
        <taxon>Crustacea</taxon>
        <taxon>Multicrustacea</taxon>
        <taxon>Malacostraca</taxon>
        <taxon>Eumalacostraca</taxon>
        <taxon>Eucarida</taxon>
        <taxon>Euphausiacea</taxon>
        <taxon>Euphausiidae</taxon>
        <taxon>Meganyctiphanes</taxon>
    </lineage>
</organism>
<reference evidence="11 12" key="1">
    <citation type="submission" date="2024-05" db="EMBL/GenBank/DDBJ databases">
        <authorList>
            <person name="Wallberg A."/>
        </authorList>
    </citation>
    <scope>NUCLEOTIDE SEQUENCE [LARGE SCALE GENOMIC DNA]</scope>
</reference>
<dbReference type="PROSITE" id="PS50262">
    <property type="entry name" value="G_PROTEIN_RECEP_F1_2"/>
    <property type="match status" value="1"/>
</dbReference>
<sequence>AVCGSAWGHTLRVAVAIWVLSILLATPGAVFTHVRSFWVTDEKQIAVCFPFPEYLPDWYQRANVLVKSVVYYFLPLVVITSFYILMAKHLLTSDDLPGEAHPVFHKQIKTRRKVAKIVLCFVLIFALCFLPNHIFMLWFYFHPRASEQYNDFWHSLRILGFCFTFINSCINPIALYCISGTFRKQYNIYLFCCCYCNKKRSHKFDKRASTLRSASTGSRYASRRTTTETVTLTHLINDRLPSA</sequence>
<keyword evidence="8" id="KW-0807">Transducer</keyword>
<dbReference type="Proteomes" id="UP001497623">
    <property type="component" value="Unassembled WGS sequence"/>
</dbReference>
<evidence type="ECO:0000256" key="2">
    <source>
        <dbReference type="ARBA" id="ARBA00010663"/>
    </source>
</evidence>
<feature type="transmembrane region" description="Helical" evidence="9">
    <location>
        <begin position="12"/>
        <end position="31"/>
    </location>
</feature>
<dbReference type="EMBL" id="CAXKWB010012040">
    <property type="protein sequence ID" value="CAL4103119.1"/>
    <property type="molecule type" value="Genomic_DNA"/>
</dbReference>
<keyword evidence="7" id="KW-0675">Receptor</keyword>
<dbReference type="Gene3D" id="1.20.1070.10">
    <property type="entry name" value="Rhodopsin 7-helix transmembrane proteins"/>
    <property type="match status" value="1"/>
</dbReference>
<feature type="transmembrane region" description="Helical" evidence="9">
    <location>
        <begin position="69"/>
        <end position="86"/>
    </location>
</feature>
<feature type="non-terminal residue" evidence="11">
    <location>
        <position position="1"/>
    </location>
</feature>
<evidence type="ECO:0000256" key="1">
    <source>
        <dbReference type="ARBA" id="ARBA00004141"/>
    </source>
</evidence>
<protein>
    <recommendedName>
        <fullName evidence="10">G-protein coupled receptors family 1 profile domain-containing protein</fullName>
    </recommendedName>
</protein>
<dbReference type="GO" id="GO:0008188">
    <property type="term" value="F:neuropeptide receptor activity"/>
    <property type="evidence" value="ECO:0007669"/>
    <property type="project" value="TreeGrafter"/>
</dbReference>
<gene>
    <name evidence="11" type="ORF">MNOR_LOCUS17480</name>
</gene>
<comment type="caution">
    <text evidence="11">The sequence shown here is derived from an EMBL/GenBank/DDBJ whole genome shotgun (WGS) entry which is preliminary data.</text>
</comment>
<dbReference type="PANTHER" id="PTHR45695:SF26">
    <property type="entry name" value="NEUROPEPTIDE CCHAMIDE-1 RECEPTOR"/>
    <property type="match status" value="1"/>
</dbReference>
<evidence type="ECO:0000256" key="9">
    <source>
        <dbReference type="SAM" id="Phobius"/>
    </source>
</evidence>
<keyword evidence="6 9" id="KW-0472">Membrane</keyword>
<comment type="subcellular location">
    <subcellularLocation>
        <location evidence="1">Membrane</location>
        <topology evidence="1">Multi-pass membrane protein</topology>
    </subcellularLocation>
</comment>
<evidence type="ECO:0000313" key="12">
    <source>
        <dbReference type="Proteomes" id="UP001497623"/>
    </source>
</evidence>
<keyword evidence="12" id="KW-1185">Reference proteome</keyword>
<evidence type="ECO:0000259" key="10">
    <source>
        <dbReference type="PROSITE" id="PS50262"/>
    </source>
</evidence>